<dbReference type="Proteomes" id="UP001552521">
    <property type="component" value="Unassembled WGS sequence"/>
</dbReference>
<proteinExistence type="predicted"/>
<dbReference type="EMBL" id="JBFAQK010000004">
    <property type="protein sequence ID" value="MEV4680204.1"/>
    <property type="molecule type" value="Genomic_DNA"/>
</dbReference>
<dbReference type="RefSeq" id="WP_364588602.1">
    <property type="nucleotide sequence ID" value="NZ_JBFAQK010000004.1"/>
</dbReference>
<keyword evidence="1" id="KW-0472">Membrane</keyword>
<accession>A0ABV3HNQ9</accession>
<keyword evidence="1" id="KW-0812">Transmembrane</keyword>
<keyword evidence="3" id="KW-1185">Reference proteome</keyword>
<evidence type="ECO:0000313" key="2">
    <source>
        <dbReference type="EMBL" id="MEV4680204.1"/>
    </source>
</evidence>
<organism evidence="2 3">
    <name type="scientific">Streptomyces kurssanovii</name>
    <dbReference type="NCBI Taxonomy" id="67312"/>
    <lineage>
        <taxon>Bacteria</taxon>
        <taxon>Bacillati</taxon>
        <taxon>Actinomycetota</taxon>
        <taxon>Actinomycetes</taxon>
        <taxon>Kitasatosporales</taxon>
        <taxon>Streptomycetaceae</taxon>
        <taxon>Streptomyces</taxon>
    </lineage>
</organism>
<evidence type="ECO:0000256" key="1">
    <source>
        <dbReference type="SAM" id="Phobius"/>
    </source>
</evidence>
<sequence length="228" mass="23853">MNEDDLRLGDALRREADAVPVGPAPVDEVLRRGRATRRRRTTACAGGAVTMLAVVLALVPLSGRSPHPAPPPPATAPPVTAAPSGVRTVRPYEPVAIGHGIGMALLPDGRQNYVVGPGDLTATIDAARSYTGDNIRDDGLSSGKDIDAEHVLYRGAFHTGAVPSRIEVRLDSGERFAASMLRLQGDPGWGTYYAFGDPARGTEGWTVTAYAADGGVLVEQHFGNPAAP</sequence>
<keyword evidence="1" id="KW-1133">Transmembrane helix</keyword>
<feature type="transmembrane region" description="Helical" evidence="1">
    <location>
        <begin position="41"/>
        <end position="61"/>
    </location>
</feature>
<name>A0ABV3HNQ9_9ACTN</name>
<protein>
    <submittedName>
        <fullName evidence="2">Uncharacterized protein</fullName>
    </submittedName>
</protein>
<evidence type="ECO:0000313" key="3">
    <source>
        <dbReference type="Proteomes" id="UP001552521"/>
    </source>
</evidence>
<comment type="caution">
    <text evidence="2">The sequence shown here is derived from an EMBL/GenBank/DDBJ whole genome shotgun (WGS) entry which is preliminary data.</text>
</comment>
<reference evidence="2 3" key="1">
    <citation type="submission" date="2024-06" db="EMBL/GenBank/DDBJ databases">
        <title>The Natural Products Discovery Center: Release of the First 8490 Sequenced Strains for Exploring Actinobacteria Biosynthetic Diversity.</title>
        <authorList>
            <person name="Kalkreuter E."/>
            <person name="Kautsar S.A."/>
            <person name="Yang D."/>
            <person name="Bader C.D."/>
            <person name="Teijaro C.N."/>
            <person name="Fluegel L."/>
            <person name="Davis C.M."/>
            <person name="Simpson J.R."/>
            <person name="Lauterbach L."/>
            <person name="Steele A.D."/>
            <person name="Gui C."/>
            <person name="Meng S."/>
            <person name="Li G."/>
            <person name="Viehrig K."/>
            <person name="Ye F."/>
            <person name="Su P."/>
            <person name="Kiefer A.F."/>
            <person name="Nichols A."/>
            <person name="Cepeda A.J."/>
            <person name="Yan W."/>
            <person name="Fan B."/>
            <person name="Jiang Y."/>
            <person name="Adhikari A."/>
            <person name="Zheng C.-J."/>
            <person name="Schuster L."/>
            <person name="Cowan T.M."/>
            <person name="Smanski M.J."/>
            <person name="Chevrette M.G."/>
            <person name="De Carvalho L.P.S."/>
            <person name="Shen B."/>
        </authorList>
    </citation>
    <scope>NUCLEOTIDE SEQUENCE [LARGE SCALE GENOMIC DNA]</scope>
    <source>
        <strain evidence="2 3">NPDC049344</strain>
    </source>
</reference>
<gene>
    <name evidence="2" type="ORF">AB0K36_05365</name>
</gene>